<dbReference type="GO" id="GO:0050660">
    <property type="term" value="F:flavin adenine dinucleotide binding"/>
    <property type="evidence" value="ECO:0007669"/>
    <property type="project" value="TreeGrafter"/>
</dbReference>
<dbReference type="AlphaFoldDB" id="A0A9P6XUC7"/>
<keyword evidence="11" id="KW-1185">Reference proteome</keyword>
<name>A0A9P6XUC7_9FUNG</name>
<feature type="region of interest" description="Disordered" evidence="8">
    <location>
        <begin position="60"/>
        <end position="99"/>
    </location>
</feature>
<keyword evidence="4" id="KW-0274">FAD</keyword>
<evidence type="ECO:0000256" key="7">
    <source>
        <dbReference type="ARBA" id="ARBA00023284"/>
    </source>
</evidence>
<evidence type="ECO:0000256" key="2">
    <source>
        <dbReference type="ARBA" id="ARBA00007532"/>
    </source>
</evidence>
<dbReference type="Proteomes" id="UP000740926">
    <property type="component" value="Unassembled WGS sequence"/>
</dbReference>
<evidence type="ECO:0000259" key="9">
    <source>
        <dbReference type="Pfam" id="PF07992"/>
    </source>
</evidence>
<dbReference type="InterPro" id="IPR023753">
    <property type="entry name" value="FAD/NAD-binding_dom"/>
</dbReference>
<evidence type="ECO:0000256" key="3">
    <source>
        <dbReference type="ARBA" id="ARBA00022630"/>
    </source>
</evidence>
<dbReference type="InterPro" id="IPR012999">
    <property type="entry name" value="Pyr_OxRdtase_I_AS"/>
</dbReference>
<dbReference type="PANTHER" id="PTHR22912">
    <property type="entry name" value="DISULFIDE OXIDOREDUCTASE"/>
    <property type="match status" value="1"/>
</dbReference>
<evidence type="ECO:0000256" key="6">
    <source>
        <dbReference type="ARBA" id="ARBA00023157"/>
    </source>
</evidence>
<keyword evidence="3" id="KW-0285">Flavoprotein</keyword>
<evidence type="ECO:0000313" key="11">
    <source>
        <dbReference type="Proteomes" id="UP000740926"/>
    </source>
</evidence>
<keyword evidence="7" id="KW-0676">Redox-active center</keyword>
<evidence type="ECO:0000256" key="8">
    <source>
        <dbReference type="SAM" id="MobiDB-lite"/>
    </source>
</evidence>
<accession>A0A9P6XUC7</accession>
<sequence length="99" mass="10472">MLVLGAGPGGYSAAFRAADLGLSVVLVERYETLGGVCLNVGCIPSQALLHNAALRRAQDRPGQAARLQGQRGCQADRRSGRHGEGAQGHRGARRGRIRR</sequence>
<organism evidence="10 11">
    <name type="scientific">Rhizopus delemar</name>
    <dbReference type="NCBI Taxonomy" id="936053"/>
    <lineage>
        <taxon>Eukaryota</taxon>
        <taxon>Fungi</taxon>
        <taxon>Fungi incertae sedis</taxon>
        <taxon>Mucoromycota</taxon>
        <taxon>Mucoromycotina</taxon>
        <taxon>Mucoromycetes</taxon>
        <taxon>Mucorales</taxon>
        <taxon>Mucorineae</taxon>
        <taxon>Rhizopodaceae</taxon>
        <taxon>Rhizopus</taxon>
    </lineage>
</organism>
<comment type="similarity">
    <text evidence="2">Belongs to the class-I pyridine nucleotide-disulfide oxidoreductase family.</text>
</comment>
<dbReference type="GO" id="GO:0006103">
    <property type="term" value="P:2-oxoglutarate metabolic process"/>
    <property type="evidence" value="ECO:0007669"/>
    <property type="project" value="TreeGrafter"/>
</dbReference>
<proteinExistence type="inferred from homology"/>
<comment type="cofactor">
    <cofactor evidence="1">
        <name>FAD</name>
        <dbReference type="ChEBI" id="CHEBI:57692"/>
    </cofactor>
</comment>
<evidence type="ECO:0000256" key="4">
    <source>
        <dbReference type="ARBA" id="ARBA00022827"/>
    </source>
</evidence>
<dbReference type="PROSITE" id="PS00076">
    <property type="entry name" value="PYRIDINE_REDOX_1"/>
    <property type="match status" value="1"/>
</dbReference>
<dbReference type="EMBL" id="JAANIU010009688">
    <property type="protein sequence ID" value="KAG1532753.1"/>
    <property type="molecule type" value="Genomic_DNA"/>
</dbReference>
<feature type="compositionally biased region" description="Basic and acidic residues" evidence="8">
    <location>
        <begin position="74"/>
        <end position="84"/>
    </location>
</feature>
<dbReference type="GO" id="GO:0004148">
    <property type="term" value="F:dihydrolipoyl dehydrogenase (NADH) activity"/>
    <property type="evidence" value="ECO:0007669"/>
    <property type="project" value="TreeGrafter"/>
</dbReference>
<comment type="caution">
    <text evidence="10">The sequence shown here is derived from an EMBL/GenBank/DDBJ whole genome shotgun (WGS) entry which is preliminary data.</text>
</comment>
<feature type="compositionally biased region" description="Basic residues" evidence="8">
    <location>
        <begin position="90"/>
        <end position="99"/>
    </location>
</feature>
<dbReference type="Gene3D" id="3.50.50.60">
    <property type="entry name" value="FAD/NAD(P)-binding domain"/>
    <property type="match status" value="1"/>
</dbReference>
<dbReference type="SUPFAM" id="SSF51905">
    <property type="entry name" value="FAD/NAD(P)-binding domain"/>
    <property type="match status" value="1"/>
</dbReference>
<evidence type="ECO:0000256" key="5">
    <source>
        <dbReference type="ARBA" id="ARBA00023002"/>
    </source>
</evidence>
<protein>
    <recommendedName>
        <fullName evidence="9">FAD/NAD(P)-binding domain-containing protein</fullName>
    </recommendedName>
</protein>
<keyword evidence="6" id="KW-1015">Disulfide bond</keyword>
<evidence type="ECO:0000256" key="1">
    <source>
        <dbReference type="ARBA" id="ARBA00001974"/>
    </source>
</evidence>
<dbReference type="Pfam" id="PF07992">
    <property type="entry name" value="Pyr_redox_2"/>
    <property type="match status" value="1"/>
</dbReference>
<feature type="domain" description="FAD/NAD(P)-binding" evidence="9">
    <location>
        <begin position="2"/>
        <end position="56"/>
    </location>
</feature>
<dbReference type="PANTHER" id="PTHR22912:SF160">
    <property type="entry name" value="DIHYDROLIPOYL DEHYDROGENASE"/>
    <property type="match status" value="1"/>
</dbReference>
<dbReference type="InterPro" id="IPR036188">
    <property type="entry name" value="FAD/NAD-bd_sf"/>
</dbReference>
<evidence type="ECO:0000313" key="10">
    <source>
        <dbReference type="EMBL" id="KAG1532753.1"/>
    </source>
</evidence>
<reference evidence="10 11" key="1">
    <citation type="journal article" date="2020" name="Microb. Genom.">
        <title>Genetic diversity of clinical and environmental Mucorales isolates obtained from an investigation of mucormycosis cases among solid organ transplant recipients.</title>
        <authorList>
            <person name="Nguyen M.H."/>
            <person name="Kaul D."/>
            <person name="Muto C."/>
            <person name="Cheng S.J."/>
            <person name="Richter R.A."/>
            <person name="Bruno V.M."/>
            <person name="Liu G."/>
            <person name="Beyhan S."/>
            <person name="Sundermann A.J."/>
            <person name="Mounaud S."/>
            <person name="Pasculle A.W."/>
            <person name="Nierman W.C."/>
            <person name="Driscoll E."/>
            <person name="Cumbie R."/>
            <person name="Clancy C.J."/>
            <person name="Dupont C.L."/>
        </authorList>
    </citation>
    <scope>NUCLEOTIDE SEQUENCE [LARGE SCALE GENOMIC DNA]</scope>
    <source>
        <strain evidence="10 11">GL24</strain>
    </source>
</reference>
<keyword evidence="5" id="KW-0560">Oxidoreductase</keyword>
<dbReference type="InterPro" id="IPR050151">
    <property type="entry name" value="Class-I_Pyr_Nuc-Dis_Oxidored"/>
</dbReference>
<gene>
    <name evidence="10" type="ORF">G6F50_016106</name>
</gene>